<accession>A0A5D5AT24</accession>
<organism evidence="1 2">
    <name type="scientific">Natrialba swarupiae</name>
    <dbReference type="NCBI Taxonomy" id="2448032"/>
    <lineage>
        <taxon>Archaea</taxon>
        <taxon>Methanobacteriati</taxon>
        <taxon>Methanobacteriota</taxon>
        <taxon>Stenosarchaea group</taxon>
        <taxon>Halobacteria</taxon>
        <taxon>Halobacteriales</taxon>
        <taxon>Natrialbaceae</taxon>
        <taxon>Natrialba</taxon>
    </lineage>
</organism>
<dbReference type="RefSeq" id="WP_149080426.1">
    <property type="nucleotide sequence ID" value="NZ_VTAW01000004.1"/>
</dbReference>
<evidence type="ECO:0000313" key="1">
    <source>
        <dbReference type="EMBL" id="TYT63022.1"/>
    </source>
</evidence>
<dbReference type="AlphaFoldDB" id="A0A5D5AT24"/>
<evidence type="ECO:0000313" key="2">
    <source>
        <dbReference type="Proteomes" id="UP000324104"/>
    </source>
</evidence>
<gene>
    <name evidence="1" type="ORF">FYC77_05085</name>
</gene>
<keyword evidence="1" id="KW-0378">Hydrolase</keyword>
<protein>
    <submittedName>
        <fullName evidence="1">Exonuclease</fullName>
    </submittedName>
</protein>
<keyword evidence="1" id="KW-0269">Exonuclease</keyword>
<keyword evidence="2" id="KW-1185">Reference proteome</keyword>
<dbReference type="GO" id="GO:0004527">
    <property type="term" value="F:exonuclease activity"/>
    <property type="evidence" value="ECO:0007669"/>
    <property type="project" value="UniProtKB-KW"/>
</dbReference>
<comment type="caution">
    <text evidence="1">The sequence shown here is derived from an EMBL/GenBank/DDBJ whole genome shotgun (WGS) entry which is preliminary data.</text>
</comment>
<reference evidence="1 2" key="1">
    <citation type="submission" date="2019-08" db="EMBL/GenBank/DDBJ databases">
        <title>Archaea genome.</title>
        <authorList>
            <person name="Kajale S."/>
            <person name="Shouche Y."/>
            <person name="Deshpande N."/>
            <person name="Sharma A."/>
        </authorList>
    </citation>
    <scope>NUCLEOTIDE SEQUENCE [LARGE SCALE GENOMIC DNA]</scope>
    <source>
        <strain evidence="1 2">ESP3B_9</strain>
    </source>
</reference>
<keyword evidence="1" id="KW-0540">Nuclease</keyword>
<sequence>MSTDGRSTDASAGFDVGSANFVRLVTRADGDALAASGLVARALAERGTPFQLTVGRTVAERTHRSQAVADESAAGRDLTLVVGAVDADVPRLDTTDRPATLAAVDLVRVLDVDPDPVLALAGLVAAGVDPGAGESEWILETAQERGLVEQRPGVAVPTRDPVDGITHSTRLCAPWSGDPDAVRETLESADVPVDSVTDLDGDDQRAIGSLVALDAVGTDEATATAAESVERVLRPYATPDGPFETVGGYADVLEASARTEPGTGAAFAMGHGAREPTLDAWREHGRNAHDALSAASTGRYDGLFVVGVDDGPVETVARIAAAYRSPEPAALAVGNGEVGLVTRARDSIAATVERIARDLADATLDSSEAGDGSEPTVEYDVGRRRGYLRYDGSLDDSTVIETVRGVL</sequence>
<dbReference type="Proteomes" id="UP000324104">
    <property type="component" value="Unassembled WGS sequence"/>
</dbReference>
<name>A0A5D5AT24_9EURY</name>
<proteinExistence type="predicted"/>
<dbReference type="EMBL" id="VTAW01000004">
    <property type="protein sequence ID" value="TYT63022.1"/>
    <property type="molecule type" value="Genomic_DNA"/>
</dbReference>